<dbReference type="OrthoDB" id="21216at2759"/>
<dbReference type="AlphaFoldDB" id="A0A7M5V7E4"/>
<keyword evidence="10" id="KW-1185">Reference proteome</keyword>
<protein>
    <recommendedName>
        <fullName evidence="3">Mediator of RNA polymerase II transcription subunit 24</fullName>
    </recommendedName>
    <alternativeName>
        <fullName evidence="8">Mediator complex subunit 24</fullName>
    </alternativeName>
</protein>
<evidence type="ECO:0000256" key="2">
    <source>
        <dbReference type="ARBA" id="ARBA00007864"/>
    </source>
</evidence>
<reference evidence="9" key="1">
    <citation type="submission" date="2021-01" db="UniProtKB">
        <authorList>
            <consortium name="EnsemblMetazoa"/>
        </authorList>
    </citation>
    <scope>IDENTIFICATION</scope>
</reference>
<accession>A0A7M5V7E4</accession>
<keyword evidence="6" id="KW-0804">Transcription</keyword>
<sequence>MSGETFLARNGSPDMCPGVKMFVLIPGHLPRIVRGIGRVVTLIVDLWREKIDIFGLKRKIKENQDEISVDKLIEMVVHAVYNGHTTQGVKHLKQGIDIGVFSPIIVIDNITKLPLGKKIKCFSSALSVLDNCTTSTRHDSGDFYFRSICKAISRATIWVLENTIEVYQMLYNALSNELMHPDPETFLDVIEKSQKFLNKLICDSFYQDLNFIGKLSFADEYPSLQNHVNEILSLQYDRINQNQLFSKYESNLKELVTLMTRFLDTSTTFANYQQLPGESPSQEIFTFLQFQTLEYICLPASKQTDILDTWLKMENLNVNQLVIDLVKFSIHNILVHKNSSHLEQMMFIGYFLIKLPSIVCDLNSRYPGQTSNALAFNVCQQIAKLDFENVNSVISANGYQKFVNACHINRCLDSSQSELLLNSYITLGNVVESDSSLLSKLHIGMSKQNDLLMKLALTGDENREIFSQEMSALLSSTEILQILVAIACTDNMKSLIQSLMRINSAAERCPVGQPDVDADQRSDLFNNSFLLLTYIGTIFGDQVFVESFSTNDSSFFTTWHKNCTKITSRKMYTQTSMDTMLEPIPSSHNPQNNNAQWDEYCWSSGMIVKELTQAHLRRHISTDDLQKICEGFKNKKPALCICAMTWLCSQYKTMPVLERGRAVKIINLFMRPSKIIPLNTILIKYSMPLEIDLQSAAMKNKTVSQEQPQTANEAFTTLLQQISGQKDGVKVHINMEVLKKARKWYIDYGLSSFTEHIVKLILQSGKEEECRLNGGICICLILLDPLFILKDLFTRVLKNFFHCPKTSKIFLNPQGLCLARCISKAFAIALSIYDVSSIDALNPRPAKSIKLSKPQKSQREQLMDHYVCFLEEAIFIFQTKKKNAVSNFTLNLIEQISMALSLSRTPVTIDESVAMKLLDCLPSGVSRGTITMLCNLSTINGQEAAAKVFYLQASKMHES</sequence>
<keyword evidence="5" id="KW-0010">Activator</keyword>
<dbReference type="Proteomes" id="UP000594262">
    <property type="component" value="Unplaced"/>
</dbReference>
<dbReference type="GO" id="GO:0060261">
    <property type="term" value="P:positive regulation of transcription initiation by RNA polymerase II"/>
    <property type="evidence" value="ECO:0007669"/>
    <property type="project" value="TreeGrafter"/>
</dbReference>
<name>A0A7M5V7E4_9CNID</name>
<dbReference type="InterPro" id="IPR021429">
    <property type="entry name" value="Mediator_Med24"/>
</dbReference>
<evidence type="ECO:0000313" key="9">
    <source>
        <dbReference type="EnsemblMetazoa" id="CLYHEMP007265.1"/>
    </source>
</evidence>
<dbReference type="Pfam" id="PF11277">
    <property type="entry name" value="Med24_N"/>
    <property type="match status" value="2"/>
</dbReference>
<dbReference type="PANTHER" id="PTHR12898">
    <property type="entry name" value="MEDIATOR OF RNA POLYMERASE II TRANSCRIPTION SUBUNIT 24"/>
    <property type="match status" value="1"/>
</dbReference>
<proteinExistence type="inferred from homology"/>
<organism evidence="9 10">
    <name type="scientific">Clytia hemisphaerica</name>
    <dbReference type="NCBI Taxonomy" id="252671"/>
    <lineage>
        <taxon>Eukaryota</taxon>
        <taxon>Metazoa</taxon>
        <taxon>Cnidaria</taxon>
        <taxon>Hydrozoa</taxon>
        <taxon>Hydroidolina</taxon>
        <taxon>Leptothecata</taxon>
        <taxon>Obeliida</taxon>
        <taxon>Clytiidae</taxon>
        <taxon>Clytia</taxon>
    </lineage>
</organism>
<evidence type="ECO:0000256" key="6">
    <source>
        <dbReference type="ARBA" id="ARBA00023163"/>
    </source>
</evidence>
<evidence type="ECO:0000256" key="4">
    <source>
        <dbReference type="ARBA" id="ARBA00023015"/>
    </source>
</evidence>
<evidence type="ECO:0000256" key="8">
    <source>
        <dbReference type="ARBA" id="ARBA00031960"/>
    </source>
</evidence>
<evidence type="ECO:0000256" key="3">
    <source>
        <dbReference type="ARBA" id="ARBA00019693"/>
    </source>
</evidence>
<evidence type="ECO:0000256" key="7">
    <source>
        <dbReference type="ARBA" id="ARBA00023242"/>
    </source>
</evidence>
<keyword evidence="7" id="KW-0539">Nucleus</keyword>
<comment type="subcellular location">
    <subcellularLocation>
        <location evidence="1">Nucleus</location>
    </subcellularLocation>
</comment>
<dbReference type="EnsemblMetazoa" id="CLYHEMT007265.1">
    <property type="protein sequence ID" value="CLYHEMP007265.1"/>
    <property type="gene ID" value="CLYHEMG007265"/>
</dbReference>
<evidence type="ECO:0000256" key="5">
    <source>
        <dbReference type="ARBA" id="ARBA00023159"/>
    </source>
</evidence>
<evidence type="ECO:0000313" key="10">
    <source>
        <dbReference type="Proteomes" id="UP000594262"/>
    </source>
</evidence>
<comment type="similarity">
    <text evidence="2">Belongs to the Mediator complex subunit 24 family.</text>
</comment>
<keyword evidence="4" id="KW-0805">Transcription regulation</keyword>
<dbReference type="GO" id="GO:0003712">
    <property type="term" value="F:transcription coregulator activity"/>
    <property type="evidence" value="ECO:0007669"/>
    <property type="project" value="TreeGrafter"/>
</dbReference>
<dbReference type="GO" id="GO:0016592">
    <property type="term" value="C:mediator complex"/>
    <property type="evidence" value="ECO:0007669"/>
    <property type="project" value="InterPro"/>
</dbReference>
<evidence type="ECO:0000256" key="1">
    <source>
        <dbReference type="ARBA" id="ARBA00004123"/>
    </source>
</evidence>
<dbReference type="PANTHER" id="PTHR12898:SF1">
    <property type="entry name" value="MEDIATOR OF RNA POLYMERASE II TRANSCRIPTION SUBUNIT 24"/>
    <property type="match status" value="1"/>
</dbReference>